<keyword evidence="5" id="KW-0812">Transmembrane</keyword>
<dbReference type="PANTHER" id="PTHR30026:SF20">
    <property type="entry name" value="OUTER MEMBRANE PROTEIN TOLC"/>
    <property type="match status" value="1"/>
</dbReference>
<dbReference type="NCBIfam" id="TIGR01844">
    <property type="entry name" value="type_I_sec_TolC"/>
    <property type="match status" value="1"/>
</dbReference>
<keyword evidence="6" id="KW-0472">Membrane</keyword>
<evidence type="ECO:0000256" key="1">
    <source>
        <dbReference type="ARBA" id="ARBA00004442"/>
    </source>
</evidence>
<dbReference type="SUPFAM" id="SSF56954">
    <property type="entry name" value="Outer membrane efflux proteins (OEP)"/>
    <property type="match status" value="1"/>
</dbReference>
<dbReference type="Proteomes" id="UP000002596">
    <property type="component" value="Chromosome"/>
</dbReference>
<keyword evidence="4" id="KW-1134">Transmembrane beta strand</keyword>
<reference evidence="9 10" key="1">
    <citation type="submission" date="2006-12" db="EMBL/GenBank/DDBJ databases">
        <title>Complete sequence of Acidovorax avenae subsp. citrulli AAC00-1.</title>
        <authorList>
            <consortium name="US DOE Joint Genome Institute"/>
            <person name="Copeland A."/>
            <person name="Lucas S."/>
            <person name="Lapidus A."/>
            <person name="Barry K."/>
            <person name="Detter J.C."/>
            <person name="Glavina del Rio T."/>
            <person name="Dalin E."/>
            <person name="Tice H."/>
            <person name="Pitluck S."/>
            <person name="Kiss H."/>
            <person name="Brettin T."/>
            <person name="Bruce D."/>
            <person name="Han C."/>
            <person name="Tapia R."/>
            <person name="Gilna P."/>
            <person name="Schmutz J."/>
            <person name="Larimer F."/>
            <person name="Land M."/>
            <person name="Hauser L."/>
            <person name="Kyrpides N."/>
            <person name="Kim E."/>
            <person name="Stahl D."/>
            <person name="Richardson P."/>
        </authorList>
    </citation>
    <scope>NUCLEOTIDE SEQUENCE [LARGE SCALE GENOMIC DNA]</scope>
    <source>
        <strain evidence="9 10">AAC00-1</strain>
    </source>
</reference>
<sequence length="469" mass="50114">MPAARTVRPTVHQPGKRRLPAMTSRRTHLPSRRAAGALAFVLAAAAGTASAQSLPALYELAQGYDAPLQSALADAQAAGSRAEQARAGLLPSAGLSAGTSYTRTDVNRPPVDLGAPQQTAGITASQPLYRPANRIAFEQGQRGAEIAQARLEAARQDLVVRLAQAYFDVLAARDSLTFLRAQKAAVSEQRASAQRNFEVGNATITDTREAQARFDLVEAQEIAADNDLRVKQLALEQLVGWPGVSPLPLAQPVQLPAVTPADAQAWVRTADELQPQLRQAAIALDVARLETRKAETGHLPTVDLQAGYNVVRNPNGTTTLPHVHSTARAATVGVQMTLPLFAGFAVQNRIRETLSLEEKARADLENARRTVAQAVRSAFFGVQSGQGQVRALEAAEASSQSALEANRLGYQVGVRVNIDVLNAQSQLYQTKRDLAQARYNVLLGTLKLRQAAGTLTPDDLRAVDAITAH</sequence>
<protein>
    <submittedName>
        <fullName evidence="9">Type I secretion outer membrane protein, TolC family</fullName>
    </submittedName>
</protein>
<evidence type="ECO:0000256" key="7">
    <source>
        <dbReference type="ARBA" id="ARBA00023237"/>
    </source>
</evidence>
<feature type="region of interest" description="Disordered" evidence="8">
    <location>
        <begin position="1"/>
        <end position="28"/>
    </location>
</feature>
<proteinExistence type="inferred from homology"/>
<dbReference type="GO" id="GO:0015562">
    <property type="term" value="F:efflux transmembrane transporter activity"/>
    <property type="evidence" value="ECO:0007669"/>
    <property type="project" value="InterPro"/>
</dbReference>
<keyword evidence="7" id="KW-0998">Cell outer membrane</keyword>
<dbReference type="eggNOG" id="COG1538">
    <property type="taxonomic scope" value="Bacteria"/>
</dbReference>
<dbReference type="HOGENOM" id="CLU_012817_0_2_4"/>
<dbReference type="AlphaFoldDB" id="A1TQZ8"/>
<evidence type="ECO:0000256" key="3">
    <source>
        <dbReference type="ARBA" id="ARBA00022448"/>
    </source>
</evidence>
<evidence type="ECO:0000256" key="2">
    <source>
        <dbReference type="ARBA" id="ARBA00007613"/>
    </source>
</evidence>
<evidence type="ECO:0000256" key="8">
    <source>
        <dbReference type="SAM" id="MobiDB-lite"/>
    </source>
</evidence>
<comment type="similarity">
    <text evidence="2">Belongs to the outer membrane factor (OMF) (TC 1.B.17) family.</text>
</comment>
<dbReference type="Pfam" id="PF02321">
    <property type="entry name" value="OEP"/>
    <property type="match status" value="2"/>
</dbReference>
<evidence type="ECO:0000256" key="5">
    <source>
        <dbReference type="ARBA" id="ARBA00022692"/>
    </source>
</evidence>
<dbReference type="GO" id="GO:0015288">
    <property type="term" value="F:porin activity"/>
    <property type="evidence" value="ECO:0007669"/>
    <property type="project" value="TreeGrafter"/>
</dbReference>
<name>A1TQZ8_PARC0</name>
<evidence type="ECO:0000313" key="10">
    <source>
        <dbReference type="Proteomes" id="UP000002596"/>
    </source>
</evidence>
<feature type="compositionally biased region" description="Basic residues" evidence="8">
    <location>
        <begin position="14"/>
        <end position="28"/>
    </location>
</feature>
<dbReference type="KEGG" id="aav:Aave_2818"/>
<dbReference type="PANTHER" id="PTHR30026">
    <property type="entry name" value="OUTER MEMBRANE PROTEIN TOLC"/>
    <property type="match status" value="1"/>
</dbReference>
<evidence type="ECO:0000256" key="6">
    <source>
        <dbReference type="ARBA" id="ARBA00023136"/>
    </source>
</evidence>
<comment type="subcellular location">
    <subcellularLocation>
        <location evidence="1">Cell outer membrane</location>
    </subcellularLocation>
</comment>
<dbReference type="InterPro" id="IPR003423">
    <property type="entry name" value="OMP_efflux"/>
</dbReference>
<evidence type="ECO:0000256" key="4">
    <source>
        <dbReference type="ARBA" id="ARBA00022452"/>
    </source>
</evidence>
<accession>A1TQZ8</accession>
<gene>
    <name evidence="9" type="ordered locus">Aave_2818</name>
</gene>
<dbReference type="EMBL" id="CP000512">
    <property type="protein sequence ID" value="ABM33386.1"/>
    <property type="molecule type" value="Genomic_DNA"/>
</dbReference>
<dbReference type="InterPro" id="IPR051906">
    <property type="entry name" value="TolC-like"/>
</dbReference>
<dbReference type="GO" id="GO:0009279">
    <property type="term" value="C:cell outer membrane"/>
    <property type="evidence" value="ECO:0007669"/>
    <property type="project" value="UniProtKB-SubCell"/>
</dbReference>
<evidence type="ECO:0000313" key="9">
    <source>
        <dbReference type="EMBL" id="ABM33386.1"/>
    </source>
</evidence>
<dbReference type="GO" id="GO:1990281">
    <property type="term" value="C:efflux pump complex"/>
    <property type="evidence" value="ECO:0007669"/>
    <property type="project" value="TreeGrafter"/>
</dbReference>
<keyword evidence="3" id="KW-0813">Transport</keyword>
<dbReference type="Gene3D" id="1.20.1600.10">
    <property type="entry name" value="Outer membrane efflux proteins (OEP)"/>
    <property type="match status" value="1"/>
</dbReference>
<dbReference type="InterPro" id="IPR010130">
    <property type="entry name" value="T1SS_OMP_TolC"/>
</dbReference>
<dbReference type="STRING" id="397945.Aave_2818"/>
<organism evidence="9 10">
    <name type="scientific">Paracidovorax citrulli (strain AAC00-1)</name>
    <name type="common">Acidovorax citrulli</name>
    <dbReference type="NCBI Taxonomy" id="397945"/>
    <lineage>
        <taxon>Bacteria</taxon>
        <taxon>Pseudomonadati</taxon>
        <taxon>Pseudomonadota</taxon>
        <taxon>Betaproteobacteria</taxon>
        <taxon>Burkholderiales</taxon>
        <taxon>Comamonadaceae</taxon>
        <taxon>Paracidovorax</taxon>
    </lineage>
</organism>